<reference evidence="1 2" key="1">
    <citation type="submission" date="2021-06" db="EMBL/GenBank/DDBJ databases">
        <authorList>
            <person name="Kallberg Y."/>
            <person name="Tangrot J."/>
            <person name="Rosling A."/>
        </authorList>
    </citation>
    <scope>NUCLEOTIDE SEQUENCE [LARGE SCALE GENOMIC DNA]</scope>
    <source>
        <strain evidence="1 2">120-4 pot B 10/14</strain>
    </source>
</reference>
<dbReference type="Proteomes" id="UP000789901">
    <property type="component" value="Unassembled WGS sequence"/>
</dbReference>
<dbReference type="EMBL" id="CAJVQB010015295">
    <property type="protein sequence ID" value="CAG8773720.1"/>
    <property type="molecule type" value="Genomic_DNA"/>
</dbReference>
<feature type="non-terminal residue" evidence="1">
    <location>
        <position position="1"/>
    </location>
</feature>
<proteinExistence type="predicted"/>
<evidence type="ECO:0000313" key="2">
    <source>
        <dbReference type="Proteomes" id="UP000789901"/>
    </source>
</evidence>
<comment type="caution">
    <text evidence="1">The sequence shown here is derived from an EMBL/GenBank/DDBJ whole genome shotgun (WGS) entry which is preliminary data.</text>
</comment>
<evidence type="ECO:0000313" key="1">
    <source>
        <dbReference type="EMBL" id="CAG8773720.1"/>
    </source>
</evidence>
<dbReference type="InterPro" id="IPR004242">
    <property type="entry name" value="Transposase_21"/>
</dbReference>
<accession>A0ABN7VIW5</accession>
<protein>
    <submittedName>
        <fullName evidence="1">19381_t:CDS:1</fullName>
    </submittedName>
</protein>
<gene>
    <name evidence="1" type="ORF">GMARGA_LOCUS18827</name>
</gene>
<organism evidence="1 2">
    <name type="scientific">Gigaspora margarita</name>
    <dbReference type="NCBI Taxonomy" id="4874"/>
    <lineage>
        <taxon>Eukaryota</taxon>
        <taxon>Fungi</taxon>
        <taxon>Fungi incertae sedis</taxon>
        <taxon>Mucoromycota</taxon>
        <taxon>Glomeromycotina</taxon>
        <taxon>Glomeromycetes</taxon>
        <taxon>Diversisporales</taxon>
        <taxon>Gigasporaceae</taxon>
        <taxon>Gigaspora</taxon>
    </lineage>
</organism>
<dbReference type="Pfam" id="PF02992">
    <property type="entry name" value="Transposase_21"/>
    <property type="match status" value="1"/>
</dbReference>
<dbReference type="PANTHER" id="PTHR46579:SF1">
    <property type="entry name" value="F5_8 TYPE C DOMAIN-CONTAINING PROTEIN"/>
    <property type="match status" value="1"/>
</dbReference>
<sequence>TNQDKDSYNHIIDEFASIYDLNIDSLDKQNSIISNENDDLIESLDVFKLLEVQEDSFELLEVQEKLVGLSEEDEENDEFENLIKGLKLFQIKDKYNISETEFNEILKVLKIPNITLYRLEKYLKSLVPLKPLLIDCCINSCVAFTGNLINENICPRCQEPRYKFNKVTQKSVAYWSLIDSLKIQYKDKTHAETLRYQYNYTLTQNYALGNQIGDVFDGFRYKSLVSSGFFSDCRDVALMISTDGYQIFRQKRDDCWVILVINANLPPDIRVLRENLMISTINPGPKALKDFNSFLQLLVNELKQLQDGVQCINSATDNIFTLRAHVLSLSGDLLALAKVMCTTGHNSYKACHFCSIQEIYCQRNRHVYFPLKPPTGMPGFQYNSKNLPLRTHEDYVNDAMAIEQMNGKLNKHELNGRSILFELDSIEFSTSFPIDIMHGLFENIASTMLRHWSGTFFKNNQASNSDYILSNSDWAKIGKIMEDNRKNMLLSFGHPFIDIQPSSRKVFKWMGEIRICNKALSQKKNISTTELAKIGKLYCEFVTHYEKQHPYTNLRNQIITWLRFSHLQYKAGINHILFDSSLKTSDYSEDRVFTIDNIQEKLYSPSCKYHMNKSELRRQKLTTALGINANWLLFVTSTIQKYGKLQINNGLIINSKLSNRKGDLARTNFCIAVKLMVDRNAHHRNAPVILEEKEFFGEVQYFFSHQYNNHWSMLAYIQWVRNPQLSEHGLLKFRDLGAFDIINVSAIL</sequence>
<dbReference type="PANTHER" id="PTHR46579">
    <property type="entry name" value="F5/8 TYPE C DOMAIN-CONTAINING PROTEIN-RELATED"/>
    <property type="match status" value="1"/>
</dbReference>
<name>A0ABN7VIW5_GIGMA</name>
<keyword evidence="2" id="KW-1185">Reference proteome</keyword>